<organism evidence="4 5">
    <name type="scientific">Vallitalea longa</name>
    <dbReference type="NCBI Taxonomy" id="2936439"/>
    <lineage>
        <taxon>Bacteria</taxon>
        <taxon>Bacillati</taxon>
        <taxon>Bacillota</taxon>
        <taxon>Clostridia</taxon>
        <taxon>Lachnospirales</taxon>
        <taxon>Vallitaleaceae</taxon>
        <taxon>Vallitalea</taxon>
    </lineage>
</organism>
<dbReference type="InterPro" id="IPR001173">
    <property type="entry name" value="Glyco_trans_2-like"/>
</dbReference>
<feature type="domain" description="Galactosyltransferase C-terminal" evidence="3">
    <location>
        <begin position="170"/>
        <end position="230"/>
    </location>
</feature>
<keyword evidence="5" id="KW-1185">Reference proteome</keyword>
<dbReference type="SUPFAM" id="SSF53448">
    <property type="entry name" value="Nucleotide-diphospho-sugar transferases"/>
    <property type="match status" value="1"/>
</dbReference>
<dbReference type="GO" id="GO:0016740">
    <property type="term" value="F:transferase activity"/>
    <property type="evidence" value="ECO:0007669"/>
    <property type="project" value="UniProtKB-KW"/>
</dbReference>
<evidence type="ECO:0000313" key="4">
    <source>
        <dbReference type="EMBL" id="GKX31031.1"/>
    </source>
</evidence>
<dbReference type="Pfam" id="PF02709">
    <property type="entry name" value="Glyco_transf_7C"/>
    <property type="match status" value="1"/>
</dbReference>
<dbReference type="AlphaFoldDB" id="A0A9W5YE82"/>
<dbReference type="PANTHER" id="PTHR43685:SF2">
    <property type="entry name" value="GLYCOSYLTRANSFERASE 2-LIKE DOMAIN-CONTAINING PROTEIN"/>
    <property type="match status" value="1"/>
</dbReference>
<protein>
    <submittedName>
        <fullName evidence="4">Glycosyl transferase</fullName>
    </submittedName>
</protein>
<dbReference type="RefSeq" id="WP_281817678.1">
    <property type="nucleotide sequence ID" value="NZ_BRLB01000013.1"/>
</dbReference>
<dbReference type="Proteomes" id="UP001144256">
    <property type="component" value="Unassembled WGS sequence"/>
</dbReference>
<feature type="domain" description="Glycosyltransferase 2-like" evidence="2">
    <location>
        <begin position="5"/>
        <end position="124"/>
    </location>
</feature>
<dbReference type="EMBL" id="BRLB01000013">
    <property type="protein sequence ID" value="GKX31031.1"/>
    <property type="molecule type" value="Genomic_DNA"/>
</dbReference>
<keyword evidence="1 4" id="KW-0808">Transferase</keyword>
<sequence>MIDVSVIIPVYNQAEQLMITLDFFAKQTYDFNRFEIIVVDDGSTERIIQKINNSYLSTLPYKIIIIRQGNKGRAAARNKGVEKASGEYLIFCDADRFPNNNYIKYYVDNKAYLSEFAIVGCPVDYYGKRHRADICKKDIQGIHRFSRESNYYKKIRKIFDEQGLTKSQIAWVSYLVGNSCISLDNFKKVGGFDPIFKDWGFEHFDFAFRLLKKGMYIKSCPYIYNYHIPHSRPDGFYKAMIEKSTVILNSKYPKYDFTPFKYFLSGELDLQRFEQIFNNNI</sequence>
<evidence type="ECO:0000259" key="3">
    <source>
        <dbReference type="Pfam" id="PF02709"/>
    </source>
</evidence>
<evidence type="ECO:0000259" key="2">
    <source>
        <dbReference type="Pfam" id="PF00535"/>
    </source>
</evidence>
<dbReference type="PANTHER" id="PTHR43685">
    <property type="entry name" value="GLYCOSYLTRANSFERASE"/>
    <property type="match status" value="1"/>
</dbReference>
<dbReference type="Gene3D" id="3.90.550.10">
    <property type="entry name" value="Spore Coat Polysaccharide Biosynthesis Protein SpsA, Chain A"/>
    <property type="match status" value="1"/>
</dbReference>
<comment type="caution">
    <text evidence="4">The sequence shown here is derived from an EMBL/GenBank/DDBJ whole genome shotgun (WGS) entry which is preliminary data.</text>
</comment>
<dbReference type="Pfam" id="PF00535">
    <property type="entry name" value="Glycos_transf_2"/>
    <property type="match status" value="1"/>
</dbReference>
<dbReference type="InterPro" id="IPR029044">
    <property type="entry name" value="Nucleotide-diphossugar_trans"/>
</dbReference>
<dbReference type="InterPro" id="IPR027791">
    <property type="entry name" value="Galactosyl_T_C"/>
</dbReference>
<name>A0A9W5YE82_9FIRM</name>
<dbReference type="InterPro" id="IPR050834">
    <property type="entry name" value="Glycosyltransf_2"/>
</dbReference>
<reference evidence="4" key="1">
    <citation type="submission" date="2022-06" db="EMBL/GenBank/DDBJ databases">
        <title>Vallitalea longa sp. nov., an anaerobic bacterium isolated from marine sediment.</title>
        <authorList>
            <person name="Hirano S."/>
            <person name="Terahara T."/>
            <person name="Mori K."/>
            <person name="Hamada M."/>
            <person name="Matsumoto R."/>
            <person name="Kobayashi T."/>
        </authorList>
    </citation>
    <scope>NUCLEOTIDE SEQUENCE</scope>
    <source>
        <strain evidence="4">SH18-1</strain>
    </source>
</reference>
<gene>
    <name evidence="4" type="ORF">SH1V18_35110</name>
</gene>
<proteinExistence type="predicted"/>
<dbReference type="CDD" id="cd00761">
    <property type="entry name" value="Glyco_tranf_GTA_type"/>
    <property type="match status" value="1"/>
</dbReference>
<accession>A0A9W5YE82</accession>
<evidence type="ECO:0000256" key="1">
    <source>
        <dbReference type="ARBA" id="ARBA00022679"/>
    </source>
</evidence>
<evidence type="ECO:0000313" key="5">
    <source>
        <dbReference type="Proteomes" id="UP001144256"/>
    </source>
</evidence>